<feature type="transmembrane region" description="Helical" evidence="1">
    <location>
        <begin position="86"/>
        <end position="107"/>
    </location>
</feature>
<sequence length="125" mass="13708">MLSDDNSRHLLYVCAGLSTFTAYKHTSLGFSDLFPKIDRGLGSSELLTAFSAKSNFLQVGASWALIGILQLKWAKYGLNTGYDKAIIGWYGAYSFAFGLVSFLKGVYVPLVPVWLIPALTVLSQF</sequence>
<keyword evidence="1" id="KW-0812">Transmembrane</keyword>
<dbReference type="OrthoDB" id="5399817at2759"/>
<protein>
    <submittedName>
        <fullName evidence="2">Uncharacterized protein</fullName>
    </submittedName>
</protein>
<evidence type="ECO:0000256" key="1">
    <source>
        <dbReference type="SAM" id="Phobius"/>
    </source>
</evidence>
<keyword evidence="1" id="KW-0472">Membrane</keyword>
<keyword evidence="3" id="KW-1185">Reference proteome</keyword>
<dbReference type="EMBL" id="PQXL01000911">
    <property type="protein sequence ID" value="THV43796.1"/>
    <property type="molecule type" value="Genomic_DNA"/>
</dbReference>
<comment type="caution">
    <text evidence="2">The sequence shown here is derived from an EMBL/GenBank/DDBJ whole genome shotgun (WGS) entry which is preliminary data.</text>
</comment>
<reference evidence="2 3" key="1">
    <citation type="submission" date="2017-12" db="EMBL/GenBank/DDBJ databases">
        <title>Comparative genomics of Botrytis spp.</title>
        <authorList>
            <person name="Valero-Jimenez C.A."/>
            <person name="Tapia P."/>
            <person name="Veloso J."/>
            <person name="Silva-Moreno E."/>
            <person name="Staats M."/>
            <person name="Valdes J.H."/>
            <person name="Van Kan J.A.L."/>
        </authorList>
    </citation>
    <scope>NUCLEOTIDE SEQUENCE [LARGE SCALE GENOMIC DNA]</scope>
    <source>
        <strain evidence="2 3">MUCL435</strain>
    </source>
</reference>
<name>A0A4V4HT18_9HELO</name>
<accession>A0A4V4HT18</accession>
<evidence type="ECO:0000313" key="2">
    <source>
        <dbReference type="EMBL" id="THV43796.1"/>
    </source>
</evidence>
<evidence type="ECO:0000313" key="3">
    <source>
        <dbReference type="Proteomes" id="UP000308671"/>
    </source>
</evidence>
<proteinExistence type="predicted"/>
<dbReference type="AlphaFoldDB" id="A0A4V4HT18"/>
<keyword evidence="1" id="KW-1133">Transmembrane helix</keyword>
<organism evidence="2 3">
    <name type="scientific">Botrytis galanthina</name>
    <dbReference type="NCBI Taxonomy" id="278940"/>
    <lineage>
        <taxon>Eukaryota</taxon>
        <taxon>Fungi</taxon>
        <taxon>Dikarya</taxon>
        <taxon>Ascomycota</taxon>
        <taxon>Pezizomycotina</taxon>
        <taxon>Leotiomycetes</taxon>
        <taxon>Helotiales</taxon>
        <taxon>Sclerotiniaceae</taxon>
        <taxon>Botrytis</taxon>
    </lineage>
</organism>
<gene>
    <name evidence="2" type="ORF">BGAL_0916g00010</name>
</gene>
<dbReference type="Proteomes" id="UP000308671">
    <property type="component" value="Unassembled WGS sequence"/>
</dbReference>